<reference evidence="2" key="1">
    <citation type="journal article" date="2014" name="Front. Microbiol.">
        <title>High frequency of phylogenetically diverse reductive dehalogenase-homologous genes in deep subseafloor sedimentary metagenomes.</title>
        <authorList>
            <person name="Kawai M."/>
            <person name="Futagami T."/>
            <person name="Toyoda A."/>
            <person name="Takaki Y."/>
            <person name="Nishi S."/>
            <person name="Hori S."/>
            <person name="Arai W."/>
            <person name="Tsubouchi T."/>
            <person name="Morono Y."/>
            <person name="Uchiyama I."/>
            <person name="Ito T."/>
            <person name="Fujiyama A."/>
            <person name="Inagaki F."/>
            <person name="Takami H."/>
        </authorList>
    </citation>
    <scope>NUCLEOTIDE SEQUENCE</scope>
    <source>
        <strain evidence="2">Expedition CK06-06</strain>
    </source>
</reference>
<dbReference type="EMBL" id="BARS01012289">
    <property type="protein sequence ID" value="GAF98647.1"/>
    <property type="molecule type" value="Genomic_DNA"/>
</dbReference>
<dbReference type="Gene3D" id="3.10.290.30">
    <property type="entry name" value="MM3350-like"/>
    <property type="match status" value="1"/>
</dbReference>
<comment type="caution">
    <text evidence="2">The sequence shown here is derived from an EMBL/GenBank/DDBJ whole genome shotgun (WGS) entry which is preliminary data.</text>
</comment>
<dbReference type="PANTHER" id="PTHR41878:SF1">
    <property type="entry name" value="TNPR PROTEIN"/>
    <property type="match status" value="1"/>
</dbReference>
<accession>X0UE20</accession>
<name>X0UE20_9ZZZZ</name>
<evidence type="ECO:0000313" key="2">
    <source>
        <dbReference type="EMBL" id="GAF98647.1"/>
    </source>
</evidence>
<dbReference type="AlphaFoldDB" id="X0UE20"/>
<proteinExistence type="predicted"/>
<dbReference type="InterPro" id="IPR012912">
    <property type="entry name" value="Plasmid_pRiA4b_Orf3-like"/>
</dbReference>
<sequence>EKVLSAETGAIYPRCIGGKRACPPEDCGGPYGYADFLEAISDPRHPEHAEFLEWVGGSFDPRAFDLAEADAALVAGYGQRWKGAGK</sequence>
<dbReference type="InterPro" id="IPR024047">
    <property type="entry name" value="MM3350-like_sf"/>
</dbReference>
<dbReference type="PANTHER" id="PTHR41878">
    <property type="entry name" value="LEXA REPRESSOR-RELATED"/>
    <property type="match status" value="1"/>
</dbReference>
<protein>
    <recommendedName>
        <fullName evidence="1">Plasmid pRiA4b Orf3-like domain-containing protein</fullName>
    </recommendedName>
</protein>
<dbReference type="SUPFAM" id="SSF159941">
    <property type="entry name" value="MM3350-like"/>
    <property type="match status" value="1"/>
</dbReference>
<gene>
    <name evidence="2" type="ORF">S01H1_21963</name>
</gene>
<feature type="domain" description="Plasmid pRiA4b Orf3-like" evidence="1">
    <location>
        <begin position="1"/>
        <end position="67"/>
    </location>
</feature>
<evidence type="ECO:0000259" key="1">
    <source>
        <dbReference type="Pfam" id="PF07929"/>
    </source>
</evidence>
<organism evidence="2">
    <name type="scientific">marine sediment metagenome</name>
    <dbReference type="NCBI Taxonomy" id="412755"/>
    <lineage>
        <taxon>unclassified sequences</taxon>
        <taxon>metagenomes</taxon>
        <taxon>ecological metagenomes</taxon>
    </lineage>
</organism>
<dbReference type="Pfam" id="PF07929">
    <property type="entry name" value="PRiA4_ORF3"/>
    <property type="match status" value="1"/>
</dbReference>
<feature type="non-terminal residue" evidence="2">
    <location>
        <position position="1"/>
    </location>
</feature>